<keyword evidence="1" id="KW-1133">Transmembrane helix</keyword>
<dbReference type="RefSeq" id="WP_142494400.1">
    <property type="nucleotide sequence ID" value="NZ_FXTO01000028.1"/>
</dbReference>
<keyword evidence="3" id="KW-1185">Reference proteome</keyword>
<evidence type="ECO:0000313" key="2">
    <source>
        <dbReference type="EMBL" id="SMO94652.1"/>
    </source>
</evidence>
<dbReference type="AlphaFoldDB" id="A0A521FEM5"/>
<organism evidence="2 3">
    <name type="scientific">Thalassovita litoralis</name>
    <dbReference type="NCBI Taxonomy" id="1010611"/>
    <lineage>
        <taxon>Bacteria</taxon>
        <taxon>Pseudomonadati</taxon>
        <taxon>Pseudomonadota</taxon>
        <taxon>Alphaproteobacteria</taxon>
        <taxon>Rhodobacterales</taxon>
        <taxon>Roseobacteraceae</taxon>
        <taxon>Thalassovita</taxon>
    </lineage>
</organism>
<proteinExistence type="predicted"/>
<accession>A0A521FEM5</accession>
<protein>
    <recommendedName>
        <fullName evidence="4">CTP synthetase</fullName>
    </recommendedName>
</protein>
<gene>
    <name evidence="2" type="ORF">SAMN06265173_1284</name>
</gene>
<dbReference type="Proteomes" id="UP000316030">
    <property type="component" value="Unassembled WGS sequence"/>
</dbReference>
<name>A0A521FEM5_9RHOB</name>
<dbReference type="OrthoDB" id="7510999at2"/>
<sequence>MLRLASILYSLIGTTIAGTLVIAALTMGYDTLQPILVAAAAGFVVALPVAWLVAKGIVDNN</sequence>
<evidence type="ECO:0000256" key="1">
    <source>
        <dbReference type="SAM" id="Phobius"/>
    </source>
</evidence>
<keyword evidence="1" id="KW-0472">Membrane</keyword>
<evidence type="ECO:0008006" key="4">
    <source>
        <dbReference type="Google" id="ProtNLM"/>
    </source>
</evidence>
<evidence type="ECO:0000313" key="3">
    <source>
        <dbReference type="Proteomes" id="UP000316030"/>
    </source>
</evidence>
<dbReference type="EMBL" id="FXTO01000028">
    <property type="protein sequence ID" value="SMO94652.1"/>
    <property type="molecule type" value="Genomic_DNA"/>
</dbReference>
<feature type="transmembrane region" description="Helical" evidence="1">
    <location>
        <begin position="7"/>
        <end position="29"/>
    </location>
</feature>
<feature type="transmembrane region" description="Helical" evidence="1">
    <location>
        <begin position="35"/>
        <end position="54"/>
    </location>
</feature>
<keyword evidence="1" id="KW-0812">Transmembrane</keyword>
<reference evidence="2 3" key="1">
    <citation type="submission" date="2017-05" db="EMBL/GenBank/DDBJ databases">
        <authorList>
            <person name="Varghese N."/>
            <person name="Submissions S."/>
        </authorList>
    </citation>
    <scope>NUCLEOTIDE SEQUENCE [LARGE SCALE GENOMIC DNA]</scope>
    <source>
        <strain evidence="2 3">DSM 29506</strain>
    </source>
</reference>